<dbReference type="GO" id="GO:0004416">
    <property type="term" value="F:hydroxyacylglutathione hydrolase activity"/>
    <property type="evidence" value="ECO:0007669"/>
    <property type="project" value="UniProtKB-UniRule"/>
</dbReference>
<comment type="pathway">
    <text evidence="2 7">Secondary metabolite metabolism; methylglyoxal degradation; (R)-lactate from methylglyoxal: step 2/2.</text>
</comment>
<dbReference type="GO" id="GO:0046872">
    <property type="term" value="F:metal ion binding"/>
    <property type="evidence" value="ECO:0007669"/>
    <property type="project" value="UniProtKB-KW"/>
</dbReference>
<evidence type="ECO:0000256" key="5">
    <source>
        <dbReference type="ARBA" id="ARBA00022801"/>
    </source>
</evidence>
<comment type="caution">
    <text evidence="9">The sequence shown here is derived from an EMBL/GenBank/DDBJ whole genome shotgun (WGS) entry which is preliminary data.</text>
</comment>
<feature type="binding site" evidence="7">
    <location>
        <position position="132"/>
    </location>
    <ligand>
        <name>Zn(2+)</name>
        <dbReference type="ChEBI" id="CHEBI:29105"/>
        <label>2</label>
    </ligand>
</feature>
<comment type="catalytic activity">
    <reaction evidence="1 7">
        <text>an S-(2-hydroxyacyl)glutathione + H2O = a 2-hydroxy carboxylate + glutathione + H(+)</text>
        <dbReference type="Rhea" id="RHEA:21864"/>
        <dbReference type="ChEBI" id="CHEBI:15377"/>
        <dbReference type="ChEBI" id="CHEBI:15378"/>
        <dbReference type="ChEBI" id="CHEBI:57925"/>
        <dbReference type="ChEBI" id="CHEBI:58896"/>
        <dbReference type="ChEBI" id="CHEBI:71261"/>
        <dbReference type="EC" id="3.1.2.6"/>
    </reaction>
</comment>
<dbReference type="PIRSF" id="PIRSF005457">
    <property type="entry name" value="Glx"/>
    <property type="match status" value="1"/>
</dbReference>
<dbReference type="InterPro" id="IPR050110">
    <property type="entry name" value="Glyoxalase_II_hydrolase"/>
</dbReference>
<dbReference type="InterPro" id="IPR001279">
    <property type="entry name" value="Metallo-B-lactamas"/>
</dbReference>
<feature type="binding site" evidence="7">
    <location>
        <position position="132"/>
    </location>
    <ligand>
        <name>Zn(2+)</name>
        <dbReference type="ChEBI" id="CHEBI:29105"/>
        <label>1</label>
    </ligand>
</feature>
<sequence>MTIMHIHAIPAFNDNYIWILQPKDSTQCVIVDPGDAQPVMKFLAEHQLTPAALLITHHHHDHTGGIQALTDRYAMPVYGPAEEDISGVTDKLRGGDSLPLTVLNLTFNIIDCPGHTNGHIAFYSAPLLFCGDTLFSAGCGRMFEGTPEQFIKSLRRFKALPDETLVYCAHEYTAANLEFAKAVEPDNQAISSHQQWVAERRQANEITVPSTLRLERKINPFLRCHLFSVQQSAQRYAQTSLADEVEVFACIREWKDNF</sequence>
<feature type="binding site" evidence="7">
    <location>
        <position position="61"/>
    </location>
    <ligand>
        <name>Zn(2+)</name>
        <dbReference type="ChEBI" id="CHEBI:29105"/>
        <label>2</label>
    </ligand>
</feature>
<keyword evidence="10" id="KW-1185">Reference proteome</keyword>
<feature type="binding site" evidence="7">
    <location>
        <position position="57"/>
    </location>
    <ligand>
        <name>Zn(2+)</name>
        <dbReference type="ChEBI" id="CHEBI:29105"/>
        <label>1</label>
    </ligand>
</feature>
<dbReference type="Proteomes" id="UP000288293">
    <property type="component" value="Unassembled WGS sequence"/>
</dbReference>
<evidence type="ECO:0000256" key="7">
    <source>
        <dbReference type="HAMAP-Rule" id="MF_01374"/>
    </source>
</evidence>
<evidence type="ECO:0000313" key="9">
    <source>
        <dbReference type="EMBL" id="RUO26086.1"/>
    </source>
</evidence>
<dbReference type="SUPFAM" id="SSF56281">
    <property type="entry name" value="Metallo-hydrolase/oxidoreductase"/>
    <property type="match status" value="1"/>
</dbReference>
<feature type="domain" description="Metallo-beta-lactamase" evidence="8">
    <location>
        <begin position="14"/>
        <end position="170"/>
    </location>
</feature>
<feature type="binding site" evidence="7">
    <location>
        <position position="59"/>
    </location>
    <ligand>
        <name>Zn(2+)</name>
        <dbReference type="ChEBI" id="CHEBI:29105"/>
        <label>1</label>
    </ligand>
</feature>
<reference evidence="9 10" key="1">
    <citation type="journal article" date="2011" name="Front. Microbiol.">
        <title>Genomic signatures of strain selection and enhancement in Bacillus atrophaeus var. globigii, a historical biowarfare simulant.</title>
        <authorList>
            <person name="Gibbons H.S."/>
            <person name="Broomall S.M."/>
            <person name="McNew L.A."/>
            <person name="Daligault H."/>
            <person name="Chapman C."/>
            <person name="Bruce D."/>
            <person name="Karavis M."/>
            <person name="Krepps M."/>
            <person name="McGregor P.A."/>
            <person name="Hong C."/>
            <person name="Park K.H."/>
            <person name="Akmal A."/>
            <person name="Feldman A."/>
            <person name="Lin J.S."/>
            <person name="Chang W.E."/>
            <person name="Higgs B.W."/>
            <person name="Demirev P."/>
            <person name="Lindquist J."/>
            <person name="Liem A."/>
            <person name="Fochler E."/>
            <person name="Read T.D."/>
            <person name="Tapia R."/>
            <person name="Johnson S."/>
            <person name="Bishop-Lilly K.A."/>
            <person name="Detter C."/>
            <person name="Han C."/>
            <person name="Sozhamannan S."/>
            <person name="Rosenzweig C.N."/>
            <person name="Skowronski E.W."/>
        </authorList>
    </citation>
    <scope>NUCLEOTIDE SEQUENCE [LARGE SCALE GENOMIC DNA]</scope>
    <source>
        <strain evidence="9 10">MLST1</strain>
    </source>
</reference>
<evidence type="ECO:0000256" key="3">
    <source>
        <dbReference type="ARBA" id="ARBA00006759"/>
    </source>
</evidence>
<comment type="cofactor">
    <cofactor evidence="7">
        <name>Zn(2+)</name>
        <dbReference type="ChEBI" id="CHEBI:29105"/>
    </cofactor>
    <text evidence="7">Binds 2 Zn(2+) ions per subunit.</text>
</comment>
<dbReference type="AlphaFoldDB" id="A0A432W801"/>
<keyword evidence="4 7" id="KW-0479">Metal-binding</keyword>
<evidence type="ECO:0000256" key="2">
    <source>
        <dbReference type="ARBA" id="ARBA00004963"/>
    </source>
</evidence>
<keyword evidence="6 7" id="KW-0862">Zinc</keyword>
<accession>A0A432W801</accession>
<organism evidence="9 10">
    <name type="scientific">Aliidiomarina minuta</name>
    <dbReference type="NCBI Taxonomy" id="880057"/>
    <lineage>
        <taxon>Bacteria</taxon>
        <taxon>Pseudomonadati</taxon>
        <taxon>Pseudomonadota</taxon>
        <taxon>Gammaproteobacteria</taxon>
        <taxon>Alteromonadales</taxon>
        <taxon>Idiomarinaceae</taxon>
        <taxon>Aliidiomarina</taxon>
    </lineage>
</organism>
<dbReference type="PANTHER" id="PTHR43705:SF1">
    <property type="entry name" value="HYDROXYACYLGLUTATHIONE HYDROLASE GLOB"/>
    <property type="match status" value="1"/>
</dbReference>
<dbReference type="InterPro" id="IPR036866">
    <property type="entry name" value="RibonucZ/Hydroxyglut_hydro"/>
</dbReference>
<dbReference type="Pfam" id="PF16123">
    <property type="entry name" value="HAGH_C"/>
    <property type="match status" value="1"/>
</dbReference>
<comment type="function">
    <text evidence="7">Thiolesterase that catalyzes the hydrolysis of S-D-lactoyl-glutathione to form glutathione and D-lactic acid.</text>
</comment>
<dbReference type="HAMAP" id="MF_01374">
    <property type="entry name" value="Glyoxalase_2"/>
    <property type="match status" value="1"/>
</dbReference>
<dbReference type="GO" id="GO:0019243">
    <property type="term" value="P:methylglyoxal catabolic process to D-lactate via S-lactoyl-glutathione"/>
    <property type="evidence" value="ECO:0007669"/>
    <property type="project" value="UniProtKB-UniRule"/>
</dbReference>
<dbReference type="InterPro" id="IPR035680">
    <property type="entry name" value="Clx_II_MBL"/>
</dbReference>
<dbReference type="UniPathway" id="UPA00619">
    <property type="reaction ID" value="UER00676"/>
</dbReference>
<feature type="binding site" evidence="7">
    <location>
        <position position="62"/>
    </location>
    <ligand>
        <name>Zn(2+)</name>
        <dbReference type="ChEBI" id="CHEBI:29105"/>
        <label>2</label>
    </ligand>
</feature>
<dbReference type="SMART" id="SM00849">
    <property type="entry name" value="Lactamase_B"/>
    <property type="match status" value="1"/>
</dbReference>
<dbReference type="EMBL" id="PIPL01000001">
    <property type="protein sequence ID" value="RUO26086.1"/>
    <property type="molecule type" value="Genomic_DNA"/>
</dbReference>
<gene>
    <name evidence="7 9" type="primary">gloB</name>
    <name evidence="9" type="ORF">CWE09_05005</name>
</gene>
<comment type="similarity">
    <text evidence="3 7">Belongs to the metallo-beta-lactamase superfamily. Glyoxalase II family.</text>
</comment>
<dbReference type="CDD" id="cd07723">
    <property type="entry name" value="hydroxyacylglutathione_hydrolase_MBL-fold"/>
    <property type="match status" value="1"/>
</dbReference>
<dbReference type="PANTHER" id="PTHR43705">
    <property type="entry name" value="HYDROXYACYLGLUTATHIONE HYDROLASE"/>
    <property type="match status" value="1"/>
</dbReference>
<dbReference type="Pfam" id="PF00753">
    <property type="entry name" value="Lactamase_B"/>
    <property type="match status" value="1"/>
</dbReference>
<evidence type="ECO:0000256" key="6">
    <source>
        <dbReference type="ARBA" id="ARBA00022833"/>
    </source>
</evidence>
<evidence type="ECO:0000256" key="1">
    <source>
        <dbReference type="ARBA" id="ARBA00001623"/>
    </source>
</evidence>
<comment type="subunit">
    <text evidence="7">Monomer.</text>
</comment>
<proteinExistence type="inferred from homology"/>
<dbReference type="InterPro" id="IPR017782">
    <property type="entry name" value="Hydroxyacylglutathione_Hdrlase"/>
</dbReference>
<evidence type="ECO:0000313" key="10">
    <source>
        <dbReference type="Proteomes" id="UP000288293"/>
    </source>
</evidence>
<dbReference type="EC" id="3.1.2.6" evidence="7"/>
<dbReference type="NCBIfam" id="TIGR03413">
    <property type="entry name" value="GSH_gloB"/>
    <property type="match status" value="1"/>
</dbReference>
<protein>
    <recommendedName>
        <fullName evidence="7">Hydroxyacylglutathione hydrolase</fullName>
        <ecNumber evidence="7">3.1.2.6</ecNumber>
    </recommendedName>
    <alternativeName>
        <fullName evidence="7">Glyoxalase II</fullName>
        <shortName evidence="7">Glx II</shortName>
    </alternativeName>
</protein>
<dbReference type="InterPro" id="IPR032282">
    <property type="entry name" value="HAGH_C"/>
</dbReference>
<dbReference type="OrthoDB" id="9802248at2"/>
<feature type="binding site" evidence="7">
    <location>
        <position position="170"/>
    </location>
    <ligand>
        <name>Zn(2+)</name>
        <dbReference type="ChEBI" id="CHEBI:29105"/>
        <label>2</label>
    </ligand>
</feature>
<evidence type="ECO:0000256" key="4">
    <source>
        <dbReference type="ARBA" id="ARBA00022723"/>
    </source>
</evidence>
<dbReference type="Gene3D" id="3.60.15.10">
    <property type="entry name" value="Ribonuclease Z/Hydroxyacylglutathione hydrolase-like"/>
    <property type="match status" value="1"/>
</dbReference>
<name>A0A432W801_9GAMM</name>
<evidence type="ECO:0000259" key="8">
    <source>
        <dbReference type="SMART" id="SM00849"/>
    </source>
</evidence>
<feature type="binding site" evidence="7">
    <location>
        <position position="115"/>
    </location>
    <ligand>
        <name>Zn(2+)</name>
        <dbReference type="ChEBI" id="CHEBI:29105"/>
        <label>1</label>
    </ligand>
</feature>
<keyword evidence="5 7" id="KW-0378">Hydrolase</keyword>